<reference evidence="2" key="1">
    <citation type="journal article" date="2005" name="PLoS Biol.">
        <title>The genomes of Oryza sativa: a history of duplications.</title>
        <authorList>
            <person name="Yu J."/>
            <person name="Wang J."/>
            <person name="Lin W."/>
            <person name="Li S."/>
            <person name="Li H."/>
            <person name="Zhou J."/>
            <person name="Ni P."/>
            <person name="Dong W."/>
            <person name="Hu S."/>
            <person name="Zeng C."/>
            <person name="Zhang J."/>
            <person name="Zhang Y."/>
            <person name="Li R."/>
            <person name="Xu Z."/>
            <person name="Li S."/>
            <person name="Li X."/>
            <person name="Zheng H."/>
            <person name="Cong L."/>
            <person name="Lin L."/>
            <person name="Yin J."/>
            <person name="Geng J."/>
            <person name="Li G."/>
            <person name="Shi J."/>
            <person name="Liu J."/>
            <person name="Lv H."/>
            <person name="Li J."/>
            <person name="Wang J."/>
            <person name="Deng Y."/>
            <person name="Ran L."/>
            <person name="Shi X."/>
            <person name="Wang X."/>
            <person name="Wu Q."/>
            <person name="Li C."/>
            <person name="Ren X."/>
            <person name="Wang J."/>
            <person name="Wang X."/>
            <person name="Li D."/>
            <person name="Liu D."/>
            <person name="Zhang X."/>
            <person name="Ji Z."/>
            <person name="Zhao W."/>
            <person name="Sun Y."/>
            <person name="Zhang Z."/>
            <person name="Bao J."/>
            <person name="Han Y."/>
            <person name="Dong L."/>
            <person name="Ji J."/>
            <person name="Chen P."/>
            <person name="Wu S."/>
            <person name="Liu J."/>
            <person name="Xiao Y."/>
            <person name="Bu D."/>
            <person name="Tan J."/>
            <person name="Yang L."/>
            <person name="Ye C."/>
            <person name="Zhang J."/>
            <person name="Xu J."/>
            <person name="Zhou Y."/>
            <person name="Yu Y."/>
            <person name="Zhang B."/>
            <person name="Zhuang S."/>
            <person name="Wei H."/>
            <person name="Liu B."/>
            <person name="Lei M."/>
            <person name="Yu H."/>
            <person name="Li Y."/>
            <person name="Xu H."/>
            <person name="Wei S."/>
            <person name="He X."/>
            <person name="Fang L."/>
            <person name="Zhang Z."/>
            <person name="Zhang Y."/>
            <person name="Huang X."/>
            <person name="Su Z."/>
            <person name="Tong W."/>
            <person name="Li J."/>
            <person name="Tong Z."/>
            <person name="Li S."/>
            <person name="Ye J."/>
            <person name="Wang L."/>
            <person name="Fang L."/>
            <person name="Lei T."/>
            <person name="Chen C."/>
            <person name="Chen H."/>
            <person name="Xu Z."/>
            <person name="Li H."/>
            <person name="Huang H."/>
            <person name="Zhang F."/>
            <person name="Xu H."/>
            <person name="Li N."/>
            <person name="Zhao C."/>
            <person name="Li S."/>
            <person name="Dong L."/>
            <person name="Huang Y."/>
            <person name="Li L."/>
            <person name="Xi Y."/>
            <person name="Qi Q."/>
            <person name="Li W."/>
            <person name="Zhang B."/>
            <person name="Hu W."/>
            <person name="Zhang Y."/>
            <person name="Tian X."/>
            <person name="Jiao Y."/>
            <person name="Liang X."/>
            <person name="Jin J."/>
            <person name="Gao L."/>
            <person name="Zheng W."/>
            <person name="Hao B."/>
            <person name="Liu S."/>
            <person name="Wang W."/>
            <person name="Yuan L."/>
            <person name="Cao M."/>
            <person name="McDermott J."/>
            <person name="Samudrala R."/>
            <person name="Wang J."/>
            <person name="Wong G.K."/>
            <person name="Yang H."/>
        </authorList>
    </citation>
    <scope>NUCLEOTIDE SEQUENCE [LARGE SCALE GENOMIC DNA]</scope>
</reference>
<evidence type="ECO:0000313" key="2">
    <source>
        <dbReference type="EMBL" id="EEE51479.1"/>
    </source>
</evidence>
<dbReference type="AlphaFoldDB" id="B9G8X3"/>
<dbReference type="EMBL" id="CM000148">
    <property type="protein sequence ID" value="EEE51479.1"/>
    <property type="molecule type" value="Genomic_DNA"/>
</dbReference>
<name>B9G8X3_ORYSJ</name>
<sequence>MLLLDPNPVVGDASLLLSDWVDPSAFAAGARDARQHRAGPPVLFTKAVLAASGVEVVIGDEVEEAVAGLEEAMMAHRAAASVVREVQELAGEEKWPLFAALSLVLCCFGIVVATAQGSSLRGEADGSRTPSSPSPSSVGLHLPHFHLASSREGLGEGGAALSG</sequence>
<feature type="region of interest" description="Disordered" evidence="1">
    <location>
        <begin position="119"/>
        <end position="139"/>
    </location>
</feature>
<gene>
    <name evidence="2" type="ORF">OsJ_32620</name>
</gene>
<evidence type="ECO:0000256" key="1">
    <source>
        <dbReference type="SAM" id="MobiDB-lite"/>
    </source>
</evidence>
<reference evidence="2" key="2">
    <citation type="submission" date="2008-12" db="EMBL/GenBank/DDBJ databases">
        <title>Improved gene annotation of the rice (Oryza sativa) genomes.</title>
        <authorList>
            <person name="Wang J."/>
            <person name="Li R."/>
            <person name="Fan W."/>
            <person name="Huang Q."/>
            <person name="Zhang J."/>
            <person name="Zhou Y."/>
            <person name="Hu Y."/>
            <person name="Zi S."/>
            <person name="Li J."/>
            <person name="Ni P."/>
            <person name="Zheng H."/>
            <person name="Zhang Y."/>
            <person name="Zhao M."/>
            <person name="Hao Q."/>
            <person name="McDermott J."/>
            <person name="Samudrala R."/>
            <person name="Kristiansen K."/>
            <person name="Wong G.K.-S."/>
        </authorList>
    </citation>
    <scope>NUCLEOTIDE SEQUENCE</scope>
</reference>
<organism evidence="2">
    <name type="scientific">Oryza sativa subsp. japonica</name>
    <name type="common">Rice</name>
    <dbReference type="NCBI Taxonomy" id="39947"/>
    <lineage>
        <taxon>Eukaryota</taxon>
        <taxon>Viridiplantae</taxon>
        <taxon>Streptophyta</taxon>
        <taxon>Embryophyta</taxon>
        <taxon>Tracheophyta</taxon>
        <taxon>Spermatophyta</taxon>
        <taxon>Magnoliopsida</taxon>
        <taxon>Liliopsida</taxon>
        <taxon>Poales</taxon>
        <taxon>Poaceae</taxon>
        <taxon>BOP clade</taxon>
        <taxon>Oryzoideae</taxon>
        <taxon>Oryzeae</taxon>
        <taxon>Oryzinae</taxon>
        <taxon>Oryza</taxon>
        <taxon>Oryza sativa</taxon>
    </lineage>
</organism>
<dbReference type="Proteomes" id="UP000007752">
    <property type="component" value="Chromosome 11"/>
</dbReference>
<proteinExistence type="predicted"/>
<accession>B9G8X3</accession>
<protein>
    <submittedName>
        <fullName evidence="2">Uncharacterized protein</fullName>
    </submittedName>
</protein>